<proteinExistence type="predicted"/>
<evidence type="ECO:0000313" key="1">
    <source>
        <dbReference type="EMBL" id="RNI35842.1"/>
    </source>
</evidence>
<dbReference type="CDD" id="cd08026">
    <property type="entry name" value="DUF326"/>
    <property type="match status" value="1"/>
</dbReference>
<dbReference type="InterPro" id="IPR005560">
    <property type="entry name" value="Csp_YhjQ"/>
</dbReference>
<dbReference type="OrthoDB" id="5396211at2"/>
<dbReference type="EMBL" id="RJJR01000009">
    <property type="protein sequence ID" value="RNI35842.1"/>
    <property type="molecule type" value="Genomic_DNA"/>
</dbReference>
<dbReference type="PANTHER" id="PTHR37310">
    <property type="entry name" value="CYTOPLASMIC PROTEIN-RELATED"/>
    <property type="match status" value="1"/>
</dbReference>
<comment type="caution">
    <text evidence="1">The sequence shown here is derived from an EMBL/GenBank/DDBJ whole genome shotgun (WGS) entry which is preliminary data.</text>
</comment>
<accession>A0A3M9NDE4</accession>
<keyword evidence="2" id="KW-1185">Reference proteome</keyword>
<sequence>MNIIPNHDLIKKIDICVAACNFCASACLKEENVKMMVSCIALDLDCADICKTTGILLARDSQHAKHLLKECVEICEACAAECGQHQNDHCQACAQACTECAEACRTAA</sequence>
<dbReference type="RefSeq" id="WP_123121123.1">
    <property type="nucleotide sequence ID" value="NZ_RJJR01000009.1"/>
</dbReference>
<dbReference type="Proteomes" id="UP000267223">
    <property type="component" value="Unassembled WGS sequence"/>
</dbReference>
<organism evidence="1 2">
    <name type="scientific">Hanamia caeni</name>
    <dbReference type="NCBI Taxonomy" id="2294116"/>
    <lineage>
        <taxon>Bacteria</taxon>
        <taxon>Pseudomonadati</taxon>
        <taxon>Bacteroidota</taxon>
        <taxon>Chitinophagia</taxon>
        <taxon>Chitinophagales</taxon>
        <taxon>Chitinophagaceae</taxon>
        <taxon>Hanamia</taxon>
    </lineage>
</organism>
<dbReference type="PANTHER" id="PTHR37310:SF1">
    <property type="entry name" value="CYTOPLASMIC PROTEIN"/>
    <property type="match status" value="1"/>
</dbReference>
<dbReference type="Pfam" id="PF03860">
    <property type="entry name" value="Csp"/>
    <property type="match status" value="1"/>
</dbReference>
<gene>
    <name evidence="1" type="ORF">EFY79_12580</name>
</gene>
<dbReference type="AlphaFoldDB" id="A0A3M9NDE4"/>
<dbReference type="Gene3D" id="1.20.1270.360">
    <property type="match status" value="1"/>
</dbReference>
<name>A0A3M9NDE4_9BACT</name>
<evidence type="ECO:0000313" key="2">
    <source>
        <dbReference type="Proteomes" id="UP000267223"/>
    </source>
</evidence>
<dbReference type="InterPro" id="IPR044543">
    <property type="entry name" value="YHJQ-like"/>
</dbReference>
<reference evidence="1 2" key="1">
    <citation type="submission" date="2018-11" db="EMBL/GenBank/DDBJ databases">
        <title>Draft genome sequence of Ferruginibacter sp. BO-59.</title>
        <authorList>
            <person name="Im W.T."/>
        </authorList>
    </citation>
    <scope>NUCLEOTIDE SEQUENCE [LARGE SCALE GENOMIC DNA]</scope>
    <source>
        <strain evidence="1 2">BO-59</strain>
    </source>
</reference>
<protein>
    <submittedName>
        <fullName evidence="1">Four-helix bundle copper-binding protein</fullName>
    </submittedName>
</protein>